<keyword evidence="5" id="KW-1185">Reference proteome</keyword>
<reference evidence="4 5" key="1">
    <citation type="submission" date="2018-03" db="EMBL/GenBank/DDBJ databases">
        <title>Genomic Encyclopedia of Archaeal and Bacterial Type Strains, Phase II (KMG-II): from individual species to whole genera.</title>
        <authorList>
            <person name="Goeker M."/>
        </authorList>
    </citation>
    <scope>NUCLEOTIDE SEQUENCE [LARGE SCALE GENOMIC DNA]</scope>
    <source>
        <strain evidence="4 5">DSM 45312</strain>
    </source>
</reference>
<dbReference type="Pfam" id="PF01613">
    <property type="entry name" value="Flavin_Reduct"/>
    <property type="match status" value="1"/>
</dbReference>
<evidence type="ECO:0000256" key="2">
    <source>
        <dbReference type="SAM" id="MobiDB-lite"/>
    </source>
</evidence>
<dbReference type="GO" id="GO:0042602">
    <property type="term" value="F:riboflavin reductase (NADPH) activity"/>
    <property type="evidence" value="ECO:0007669"/>
    <property type="project" value="TreeGrafter"/>
</dbReference>
<feature type="domain" description="Flavin reductase like" evidence="3">
    <location>
        <begin position="46"/>
        <end position="195"/>
    </location>
</feature>
<dbReference type="SUPFAM" id="SSF50475">
    <property type="entry name" value="FMN-binding split barrel"/>
    <property type="match status" value="1"/>
</dbReference>
<dbReference type="InterPro" id="IPR012349">
    <property type="entry name" value="Split_barrel_FMN-bd"/>
</dbReference>
<evidence type="ECO:0000259" key="3">
    <source>
        <dbReference type="SMART" id="SM00903"/>
    </source>
</evidence>
<feature type="compositionally biased region" description="Basic and acidic residues" evidence="2">
    <location>
        <begin position="1"/>
        <end position="14"/>
    </location>
</feature>
<dbReference type="GO" id="GO:0010181">
    <property type="term" value="F:FMN binding"/>
    <property type="evidence" value="ECO:0007669"/>
    <property type="project" value="InterPro"/>
</dbReference>
<dbReference type="Gene3D" id="2.30.110.10">
    <property type="entry name" value="Electron Transport, Fmn-binding Protein, Chain A"/>
    <property type="match status" value="1"/>
</dbReference>
<name>A0A2P8DSK3_9ACTN</name>
<gene>
    <name evidence="4" type="ORF">CLV63_102315</name>
</gene>
<protein>
    <submittedName>
        <fullName evidence="4">Flavin reductase (DIM6/NTAB) family NADH-FMN oxidoreductase RutF</fullName>
    </submittedName>
</protein>
<dbReference type="InterPro" id="IPR002563">
    <property type="entry name" value="Flavin_Rdtase-like_dom"/>
</dbReference>
<dbReference type="AlphaFoldDB" id="A0A2P8DSK3"/>
<dbReference type="GO" id="GO:0006208">
    <property type="term" value="P:pyrimidine nucleobase catabolic process"/>
    <property type="evidence" value="ECO:0007669"/>
    <property type="project" value="TreeGrafter"/>
</dbReference>
<proteinExistence type="predicted"/>
<dbReference type="OrthoDB" id="9792858at2"/>
<dbReference type="SMART" id="SM00903">
    <property type="entry name" value="Flavin_Reduct"/>
    <property type="match status" value="1"/>
</dbReference>
<dbReference type="EMBL" id="PYGA01000002">
    <property type="protein sequence ID" value="PSL00188.1"/>
    <property type="molecule type" value="Genomic_DNA"/>
</dbReference>
<dbReference type="RefSeq" id="WP_106581528.1">
    <property type="nucleotide sequence ID" value="NZ_PYGA01000002.1"/>
</dbReference>
<organism evidence="4 5">
    <name type="scientific">Murinocardiopsis flavida</name>
    <dbReference type="NCBI Taxonomy" id="645275"/>
    <lineage>
        <taxon>Bacteria</taxon>
        <taxon>Bacillati</taxon>
        <taxon>Actinomycetota</taxon>
        <taxon>Actinomycetes</taxon>
        <taxon>Streptosporangiales</taxon>
        <taxon>Nocardiopsidaceae</taxon>
        <taxon>Murinocardiopsis</taxon>
    </lineage>
</organism>
<evidence type="ECO:0000313" key="4">
    <source>
        <dbReference type="EMBL" id="PSL00188.1"/>
    </source>
</evidence>
<feature type="region of interest" description="Disordered" evidence="2">
    <location>
        <begin position="1"/>
        <end position="36"/>
    </location>
</feature>
<dbReference type="PANTHER" id="PTHR30466">
    <property type="entry name" value="FLAVIN REDUCTASE"/>
    <property type="match status" value="1"/>
</dbReference>
<comment type="caution">
    <text evidence="4">The sequence shown here is derived from an EMBL/GenBank/DDBJ whole genome shotgun (WGS) entry which is preliminary data.</text>
</comment>
<dbReference type="InterPro" id="IPR050268">
    <property type="entry name" value="NADH-dep_flavin_reductase"/>
</dbReference>
<accession>A0A2P8DSK3</accession>
<evidence type="ECO:0000313" key="5">
    <source>
        <dbReference type="Proteomes" id="UP000240542"/>
    </source>
</evidence>
<keyword evidence="1" id="KW-0560">Oxidoreductase</keyword>
<sequence length="202" mass="20832">MRAPRAENAGEHTRPAAPPAPGPAAPADGPLPRGNNVSADAFRRALGAHAAGVVVVTADPAAGRGGGAPVGITATSFTSVSLDPPLVSFYINAASGSWPGIRDARSFAVNVLADDQSGAAARFAARNTDRFAPPTRWHRGADGLPLLDGAVAHVLCCRHDILAVGDHWLVVGRVAHAEVATATRPLVYHRSRYGGFTPHEPP</sequence>
<evidence type="ECO:0000256" key="1">
    <source>
        <dbReference type="ARBA" id="ARBA00023002"/>
    </source>
</evidence>
<dbReference type="Proteomes" id="UP000240542">
    <property type="component" value="Unassembled WGS sequence"/>
</dbReference>
<dbReference type="PANTHER" id="PTHR30466:SF1">
    <property type="entry name" value="FMN REDUCTASE (NADH) RUTF"/>
    <property type="match status" value="1"/>
</dbReference>